<sequence length="314" mass="36611">MFLFKPNGIFILILLLIKIKNSEQVVDDKGLSETENGGEIEKNNEKEFKIYIKKAIVEEGNSSKDKKIKKKKNKNKESNQRTSSSAPQTQNSFTTGVFVPRSSSTNRRSFTNRRNHSRQNTQVRHHQHSQHFNHPIPPVQLLVPHPILLNQHQYRYGTGGFYPDISIYSTVNNRNRSQSIHRQPTIPPIQLPGPPIFNHHQNLPIYNVQHHPSISQPISPFNYQLGQNSGIRSQSRLNPYAEEYIPLKYRIFNNHHFGPYQTENSALHQNTRNGRKIIFLKRLNQKRVPETFPRRVITRNSKPENYYPKLVTVF</sequence>
<evidence type="ECO:0000313" key="4">
    <source>
        <dbReference type="WBParaSite" id="MhA1_Contig1860.frz3.gene1"/>
    </source>
</evidence>
<feature type="region of interest" description="Disordered" evidence="1">
    <location>
        <begin position="61"/>
        <end position="132"/>
    </location>
</feature>
<dbReference type="WBParaSite" id="MhA1_Contig1860.frz3.gene1">
    <property type="protein sequence ID" value="MhA1_Contig1860.frz3.gene1"/>
    <property type="gene ID" value="MhA1_Contig1860.frz3.gene1"/>
</dbReference>
<dbReference type="AlphaFoldDB" id="A0A1I8BB26"/>
<keyword evidence="3" id="KW-1185">Reference proteome</keyword>
<evidence type="ECO:0000313" key="3">
    <source>
        <dbReference type="Proteomes" id="UP000095281"/>
    </source>
</evidence>
<protein>
    <submittedName>
        <fullName evidence="4">Uncharacterized protein</fullName>
    </submittedName>
</protein>
<organism evidence="3 4">
    <name type="scientific">Meloidogyne hapla</name>
    <name type="common">Root-knot nematode worm</name>
    <dbReference type="NCBI Taxonomy" id="6305"/>
    <lineage>
        <taxon>Eukaryota</taxon>
        <taxon>Metazoa</taxon>
        <taxon>Ecdysozoa</taxon>
        <taxon>Nematoda</taxon>
        <taxon>Chromadorea</taxon>
        <taxon>Rhabditida</taxon>
        <taxon>Tylenchina</taxon>
        <taxon>Tylenchomorpha</taxon>
        <taxon>Tylenchoidea</taxon>
        <taxon>Meloidogynidae</taxon>
        <taxon>Meloidogyninae</taxon>
        <taxon>Meloidogyne</taxon>
    </lineage>
</organism>
<proteinExistence type="predicted"/>
<reference evidence="4" key="1">
    <citation type="submission" date="2016-11" db="UniProtKB">
        <authorList>
            <consortium name="WormBaseParasite"/>
        </authorList>
    </citation>
    <scope>IDENTIFICATION</scope>
</reference>
<keyword evidence="2" id="KW-0732">Signal</keyword>
<feature type="chain" id="PRO_5009315622" evidence="2">
    <location>
        <begin position="23"/>
        <end position="314"/>
    </location>
</feature>
<feature type="signal peptide" evidence="2">
    <location>
        <begin position="1"/>
        <end position="22"/>
    </location>
</feature>
<feature type="compositionally biased region" description="Basic residues" evidence="1">
    <location>
        <begin position="110"/>
        <end position="131"/>
    </location>
</feature>
<evidence type="ECO:0000256" key="1">
    <source>
        <dbReference type="SAM" id="MobiDB-lite"/>
    </source>
</evidence>
<feature type="compositionally biased region" description="Polar residues" evidence="1">
    <location>
        <begin position="80"/>
        <end position="95"/>
    </location>
</feature>
<name>A0A1I8BB26_MELHA</name>
<accession>A0A1I8BB26</accession>
<dbReference type="Proteomes" id="UP000095281">
    <property type="component" value="Unplaced"/>
</dbReference>
<evidence type="ECO:0000256" key="2">
    <source>
        <dbReference type="SAM" id="SignalP"/>
    </source>
</evidence>